<dbReference type="AlphaFoldDB" id="A0AAE0XWA4"/>
<protein>
    <submittedName>
        <fullName evidence="2">Uncharacterized protein</fullName>
    </submittedName>
</protein>
<reference evidence="2" key="1">
    <citation type="journal article" date="2023" name="G3 (Bethesda)">
        <title>A reference genome for the long-term kleptoplast-retaining sea slug Elysia crispata morphotype clarki.</title>
        <authorList>
            <person name="Eastman K.E."/>
            <person name="Pendleton A.L."/>
            <person name="Shaikh M.A."/>
            <person name="Suttiyut T."/>
            <person name="Ogas R."/>
            <person name="Tomko P."/>
            <person name="Gavelis G."/>
            <person name="Widhalm J.R."/>
            <person name="Wisecaver J.H."/>
        </authorList>
    </citation>
    <scope>NUCLEOTIDE SEQUENCE</scope>
    <source>
        <strain evidence="2">ECLA1</strain>
    </source>
</reference>
<dbReference type="Proteomes" id="UP001283361">
    <property type="component" value="Unassembled WGS sequence"/>
</dbReference>
<evidence type="ECO:0000313" key="3">
    <source>
        <dbReference type="Proteomes" id="UP001283361"/>
    </source>
</evidence>
<accession>A0AAE0XWA4</accession>
<feature type="compositionally biased region" description="Polar residues" evidence="1">
    <location>
        <begin position="18"/>
        <end position="45"/>
    </location>
</feature>
<evidence type="ECO:0000256" key="1">
    <source>
        <dbReference type="SAM" id="MobiDB-lite"/>
    </source>
</evidence>
<name>A0AAE0XWA4_9GAST</name>
<sequence length="73" mass="7629">MSISAKNGSERDTESRGSDSSYSDDATCSSNYSGSDMPSQWTAALNGSESSNDNGEEESGSSKPGSTFRQSCK</sequence>
<gene>
    <name evidence="2" type="ORF">RRG08_000883</name>
</gene>
<evidence type="ECO:0000313" key="2">
    <source>
        <dbReference type="EMBL" id="KAK3718421.1"/>
    </source>
</evidence>
<keyword evidence="3" id="KW-1185">Reference proteome</keyword>
<comment type="caution">
    <text evidence="2">The sequence shown here is derived from an EMBL/GenBank/DDBJ whole genome shotgun (WGS) entry which is preliminary data.</text>
</comment>
<dbReference type="EMBL" id="JAWDGP010007438">
    <property type="protein sequence ID" value="KAK3718421.1"/>
    <property type="molecule type" value="Genomic_DNA"/>
</dbReference>
<proteinExistence type="predicted"/>
<organism evidence="2 3">
    <name type="scientific">Elysia crispata</name>
    <name type="common">lettuce slug</name>
    <dbReference type="NCBI Taxonomy" id="231223"/>
    <lineage>
        <taxon>Eukaryota</taxon>
        <taxon>Metazoa</taxon>
        <taxon>Spiralia</taxon>
        <taxon>Lophotrochozoa</taxon>
        <taxon>Mollusca</taxon>
        <taxon>Gastropoda</taxon>
        <taxon>Heterobranchia</taxon>
        <taxon>Euthyneura</taxon>
        <taxon>Panpulmonata</taxon>
        <taxon>Sacoglossa</taxon>
        <taxon>Placobranchoidea</taxon>
        <taxon>Plakobranchidae</taxon>
        <taxon>Elysia</taxon>
    </lineage>
</organism>
<feature type="region of interest" description="Disordered" evidence="1">
    <location>
        <begin position="1"/>
        <end position="73"/>
    </location>
</feature>
<feature type="compositionally biased region" description="Basic and acidic residues" evidence="1">
    <location>
        <begin position="8"/>
        <end position="17"/>
    </location>
</feature>